<dbReference type="WBParaSite" id="GPUH_0000436101-mRNA-1">
    <property type="protein sequence ID" value="GPUH_0000436101-mRNA-1"/>
    <property type="gene ID" value="GPUH_0000436101"/>
</dbReference>
<dbReference type="AlphaFoldDB" id="A0A183D6L3"/>
<evidence type="ECO:0000313" key="5">
    <source>
        <dbReference type="WBParaSite" id="GPUH_0000436101-mRNA-1"/>
    </source>
</evidence>
<evidence type="ECO:0000313" key="3">
    <source>
        <dbReference type="EMBL" id="VDK44312.1"/>
    </source>
</evidence>
<reference evidence="3 4" key="2">
    <citation type="submission" date="2018-11" db="EMBL/GenBank/DDBJ databases">
        <authorList>
            <consortium name="Pathogen Informatics"/>
        </authorList>
    </citation>
    <scope>NUCLEOTIDE SEQUENCE [LARGE SCALE GENOMIC DNA]</scope>
</reference>
<evidence type="ECO:0000256" key="1">
    <source>
        <dbReference type="SAM" id="MobiDB-lite"/>
    </source>
</evidence>
<sequence>MILVIFYCTLFVSFAALAAQTTTTAKPEKTPAAEATTATSSKENDVLKFIRIHFGELPDGNDDGSNYSQESIILSVDIPAIYDISGSNSKDDKNNYAELVISIEFDWPFDFIENNNNTDHSNGGDKKPSGTSPNVPVTESSTKSSSIPPSSTTTAKPLFLFRGLPVYNYSSQRNAPTHLTQL</sequence>
<feature type="chain" id="PRO_5043138618" evidence="2">
    <location>
        <begin position="26"/>
        <end position="182"/>
    </location>
</feature>
<name>A0A183D6L3_9BILA</name>
<feature type="signal peptide" evidence="2">
    <location>
        <begin position="1"/>
        <end position="25"/>
    </location>
</feature>
<gene>
    <name evidence="3" type="ORF">GPUH_LOCUS4354</name>
</gene>
<dbReference type="Proteomes" id="UP000271098">
    <property type="component" value="Unassembled WGS sequence"/>
</dbReference>
<feature type="region of interest" description="Disordered" evidence="1">
    <location>
        <begin position="116"/>
        <end position="153"/>
    </location>
</feature>
<protein>
    <submittedName>
        <fullName evidence="5">Secreted protein</fullName>
    </submittedName>
</protein>
<keyword evidence="2" id="KW-0732">Signal</keyword>
<evidence type="ECO:0000256" key="2">
    <source>
        <dbReference type="SAM" id="SignalP"/>
    </source>
</evidence>
<reference evidence="5" key="1">
    <citation type="submission" date="2016-06" db="UniProtKB">
        <authorList>
            <consortium name="WormBaseParasite"/>
        </authorList>
    </citation>
    <scope>IDENTIFICATION</scope>
</reference>
<keyword evidence="4" id="KW-1185">Reference proteome</keyword>
<dbReference type="EMBL" id="UYRT01008141">
    <property type="protein sequence ID" value="VDK44312.1"/>
    <property type="molecule type" value="Genomic_DNA"/>
</dbReference>
<proteinExistence type="predicted"/>
<feature type="compositionally biased region" description="Low complexity" evidence="1">
    <location>
        <begin position="136"/>
        <end position="153"/>
    </location>
</feature>
<organism evidence="5">
    <name type="scientific">Gongylonema pulchrum</name>
    <dbReference type="NCBI Taxonomy" id="637853"/>
    <lineage>
        <taxon>Eukaryota</taxon>
        <taxon>Metazoa</taxon>
        <taxon>Ecdysozoa</taxon>
        <taxon>Nematoda</taxon>
        <taxon>Chromadorea</taxon>
        <taxon>Rhabditida</taxon>
        <taxon>Spirurina</taxon>
        <taxon>Spiruromorpha</taxon>
        <taxon>Spiruroidea</taxon>
        <taxon>Gongylonematidae</taxon>
        <taxon>Gongylonema</taxon>
    </lineage>
</organism>
<accession>A0A183D6L3</accession>
<evidence type="ECO:0000313" key="4">
    <source>
        <dbReference type="Proteomes" id="UP000271098"/>
    </source>
</evidence>